<feature type="repeat" description="TPR" evidence="1">
    <location>
        <begin position="27"/>
        <end position="60"/>
    </location>
</feature>
<evidence type="ECO:0000313" key="3">
    <source>
        <dbReference type="Proteomes" id="UP000663440"/>
    </source>
</evidence>
<proteinExistence type="predicted"/>
<dbReference type="Proteomes" id="UP000663440">
    <property type="component" value="Chromosome"/>
</dbReference>
<keyword evidence="1" id="KW-0802">TPR repeat</keyword>
<reference evidence="2 3" key="1">
    <citation type="submission" date="2021-03" db="EMBL/GenBank/DDBJ databases">
        <title>Flavobacterium kribbensis sp. nov, an endophytic bacteria, isolated from soybean.</title>
        <authorList>
            <person name="Lee J."/>
            <person name="Seo J."/>
        </authorList>
    </citation>
    <scope>NUCLEOTIDE SEQUENCE [LARGE SCALE GENOMIC DNA]</scope>
    <source>
        <strain evidence="2 3">BB8</strain>
    </source>
</reference>
<protein>
    <recommendedName>
        <fullName evidence="4">Tetratricopeptide repeat protein</fullName>
    </recommendedName>
</protein>
<evidence type="ECO:0000313" key="2">
    <source>
        <dbReference type="EMBL" id="QSW87944.1"/>
    </source>
</evidence>
<evidence type="ECO:0000256" key="1">
    <source>
        <dbReference type="PROSITE-ProRule" id="PRU00339"/>
    </source>
</evidence>
<organism evidence="2 3">
    <name type="scientific">Flavobacterium endoglycinae</name>
    <dbReference type="NCBI Taxonomy" id="2816357"/>
    <lineage>
        <taxon>Bacteria</taxon>
        <taxon>Pseudomonadati</taxon>
        <taxon>Bacteroidota</taxon>
        <taxon>Flavobacteriia</taxon>
        <taxon>Flavobacteriales</taxon>
        <taxon>Flavobacteriaceae</taxon>
        <taxon>Flavobacterium</taxon>
    </lineage>
</organism>
<dbReference type="InterPro" id="IPR019734">
    <property type="entry name" value="TPR_rpt"/>
</dbReference>
<dbReference type="RefSeq" id="WP_207295153.1">
    <property type="nucleotide sequence ID" value="NZ_CP071448.1"/>
</dbReference>
<evidence type="ECO:0008006" key="4">
    <source>
        <dbReference type="Google" id="ProtNLM"/>
    </source>
</evidence>
<keyword evidence="3" id="KW-1185">Reference proteome</keyword>
<sequence>MKNYLLIVLMLLSIGIKAQNDSKVIFQKNKYDLAVSYLKKSDFVNALDQFSIASRIKPENEIGQESLKKVDTLKEILRKDILEKVNGTWLFTGDKPIWAVNVEHEFKEKKIDKLVEVSGNQISFYEQNRKTKEKKLIKTEDIVYYNSDPSDALYSAIILSNGTIWNCTLDETKSMLRAINIAKKSEKGVKKIYENNNEAFYKKAL</sequence>
<accession>A0ABX7QB96</accession>
<dbReference type="PROSITE" id="PS50005">
    <property type="entry name" value="TPR"/>
    <property type="match status" value="1"/>
</dbReference>
<name>A0ABX7QB96_9FLAO</name>
<gene>
    <name evidence="2" type="ORF">J0383_16910</name>
</gene>
<dbReference type="EMBL" id="CP071448">
    <property type="protein sequence ID" value="QSW87944.1"/>
    <property type="molecule type" value="Genomic_DNA"/>
</dbReference>